<protein>
    <recommendedName>
        <fullName evidence="6">Mediator of RNA polymerase II transcription subunit 6</fullName>
    </recommendedName>
    <alternativeName>
        <fullName evidence="6">Mediator complex subunit 6</fullName>
    </alternativeName>
</protein>
<dbReference type="PANTHER" id="PTHR13104">
    <property type="entry name" value="MED-6-RELATED"/>
    <property type="match status" value="1"/>
</dbReference>
<reference evidence="8 9" key="1">
    <citation type="journal article" date="2015" name="Genome Biol. Evol.">
        <title>The genome of winter moth (Operophtera brumata) provides a genomic perspective on sexual dimorphism and phenology.</title>
        <authorList>
            <person name="Derks M.F."/>
            <person name="Smit S."/>
            <person name="Salis L."/>
            <person name="Schijlen E."/>
            <person name="Bossers A."/>
            <person name="Mateman C."/>
            <person name="Pijl A.S."/>
            <person name="de Ridder D."/>
            <person name="Groenen M.A."/>
            <person name="Visser M.E."/>
            <person name="Megens H.J."/>
        </authorList>
    </citation>
    <scope>NUCLEOTIDE SEQUENCE [LARGE SCALE GENOMIC DNA]</scope>
    <source>
        <strain evidence="8">WM2013NL</strain>
        <tissue evidence="8">Head and thorax</tissue>
    </source>
</reference>
<keyword evidence="6" id="KW-0010">Activator</keyword>
<evidence type="ECO:0000256" key="7">
    <source>
        <dbReference type="SAM" id="MobiDB-lite"/>
    </source>
</evidence>
<dbReference type="EMBL" id="JTDY01006181">
    <property type="protein sequence ID" value="KOB66213.1"/>
    <property type="molecule type" value="Genomic_DNA"/>
</dbReference>
<comment type="subcellular location">
    <subcellularLocation>
        <location evidence="1 6">Nucleus</location>
    </subcellularLocation>
</comment>
<evidence type="ECO:0000256" key="6">
    <source>
        <dbReference type="RuleBase" id="RU364143"/>
    </source>
</evidence>
<accession>A0A0L7KSH7</accession>
<comment type="function">
    <text evidence="6">Component of the Mediator complex, a coactivator involved in the regulated transcription of nearly all RNA polymerase II-dependent genes. Mediator functions as a bridge to convey information from gene-specific regulatory proteins to the basal RNA polymerase II transcription machinery. Mediator is recruited to promoters by direct interactions with regulatory proteins and serves as a scaffold for the assembly of a functional preinitiation complex with RNA polymerase II and the general transcription factors.</text>
</comment>
<sequence length="188" mass="21149">MMPGRIGNLPISNENPLGLSWHDSAWIPLLSPSNIMDYFSERSNPFFDRTCNNEVVKMQRLSMDQLQNMTGLEYILLHVQDPILYVIRKQHRSSPSHVIPLADYYIIAGIVYQAPDLASVLNSRLTENNDKSGDKPADGTVNNITIKQEPAEPSGSELTNGTMPHAEIKTEIKQENMKPPPEKKPRVV</sequence>
<dbReference type="OrthoDB" id="344220at2759"/>
<gene>
    <name evidence="6" type="primary">MED6</name>
    <name evidence="8" type="ORF">OBRU01_21578</name>
</gene>
<dbReference type="GO" id="GO:0016592">
    <property type="term" value="C:mediator complex"/>
    <property type="evidence" value="ECO:0007669"/>
    <property type="project" value="InterPro"/>
</dbReference>
<dbReference type="GO" id="GO:0006357">
    <property type="term" value="P:regulation of transcription by RNA polymerase II"/>
    <property type="evidence" value="ECO:0007669"/>
    <property type="project" value="InterPro"/>
</dbReference>
<evidence type="ECO:0000313" key="9">
    <source>
        <dbReference type="Proteomes" id="UP000037510"/>
    </source>
</evidence>
<dbReference type="Pfam" id="PF04934">
    <property type="entry name" value="Med6"/>
    <property type="match status" value="1"/>
</dbReference>
<evidence type="ECO:0000256" key="1">
    <source>
        <dbReference type="ARBA" id="ARBA00004123"/>
    </source>
</evidence>
<evidence type="ECO:0000256" key="5">
    <source>
        <dbReference type="ARBA" id="ARBA00023242"/>
    </source>
</evidence>
<organism evidence="8 9">
    <name type="scientific">Operophtera brumata</name>
    <name type="common">Winter moth</name>
    <name type="synonym">Phalaena brumata</name>
    <dbReference type="NCBI Taxonomy" id="104452"/>
    <lineage>
        <taxon>Eukaryota</taxon>
        <taxon>Metazoa</taxon>
        <taxon>Ecdysozoa</taxon>
        <taxon>Arthropoda</taxon>
        <taxon>Hexapoda</taxon>
        <taxon>Insecta</taxon>
        <taxon>Pterygota</taxon>
        <taxon>Neoptera</taxon>
        <taxon>Endopterygota</taxon>
        <taxon>Lepidoptera</taxon>
        <taxon>Glossata</taxon>
        <taxon>Ditrysia</taxon>
        <taxon>Geometroidea</taxon>
        <taxon>Geometridae</taxon>
        <taxon>Larentiinae</taxon>
        <taxon>Operophtera</taxon>
    </lineage>
</organism>
<dbReference type="InterPro" id="IPR007018">
    <property type="entry name" value="Mediator_Med6"/>
</dbReference>
<comment type="caution">
    <text evidence="8">The sequence shown here is derived from an EMBL/GenBank/DDBJ whole genome shotgun (WGS) entry which is preliminary data.</text>
</comment>
<proteinExistence type="inferred from homology"/>
<feature type="region of interest" description="Disordered" evidence="7">
    <location>
        <begin position="127"/>
        <end position="188"/>
    </location>
</feature>
<feature type="compositionally biased region" description="Basic and acidic residues" evidence="7">
    <location>
        <begin position="127"/>
        <end position="137"/>
    </location>
</feature>
<dbReference type="InterPro" id="IPR038566">
    <property type="entry name" value="Mediator_Med6_sf"/>
</dbReference>
<feature type="compositionally biased region" description="Basic and acidic residues" evidence="7">
    <location>
        <begin position="166"/>
        <end position="188"/>
    </location>
</feature>
<keyword evidence="4 6" id="KW-0804">Transcription</keyword>
<dbReference type="AlphaFoldDB" id="A0A0L7KSH7"/>
<dbReference type="GO" id="GO:0003712">
    <property type="term" value="F:transcription coregulator activity"/>
    <property type="evidence" value="ECO:0007669"/>
    <property type="project" value="InterPro"/>
</dbReference>
<comment type="subunit">
    <text evidence="6">Component of the Mediator complex.</text>
</comment>
<evidence type="ECO:0000256" key="3">
    <source>
        <dbReference type="ARBA" id="ARBA00023015"/>
    </source>
</evidence>
<keyword evidence="3 6" id="KW-0805">Transcription regulation</keyword>
<name>A0A0L7KSH7_OPEBR</name>
<keyword evidence="5 6" id="KW-0539">Nucleus</keyword>
<dbReference type="STRING" id="104452.A0A0L7KSH7"/>
<evidence type="ECO:0000256" key="2">
    <source>
        <dbReference type="ARBA" id="ARBA00007526"/>
    </source>
</evidence>
<evidence type="ECO:0000313" key="8">
    <source>
        <dbReference type="EMBL" id="KOB66213.1"/>
    </source>
</evidence>
<comment type="similarity">
    <text evidence="2 6">Belongs to the Mediator complex subunit 6 family.</text>
</comment>
<dbReference type="Gene3D" id="3.10.450.580">
    <property type="entry name" value="Mediator complex, subunit Med6"/>
    <property type="match status" value="1"/>
</dbReference>
<evidence type="ECO:0000256" key="4">
    <source>
        <dbReference type="ARBA" id="ARBA00023163"/>
    </source>
</evidence>
<dbReference type="Proteomes" id="UP000037510">
    <property type="component" value="Unassembled WGS sequence"/>
</dbReference>
<keyword evidence="9" id="KW-1185">Reference proteome</keyword>